<dbReference type="GO" id="GO:0005789">
    <property type="term" value="C:endoplasmic reticulum membrane"/>
    <property type="evidence" value="ECO:0007669"/>
    <property type="project" value="TreeGrafter"/>
</dbReference>
<proteinExistence type="predicted"/>
<feature type="domain" description="Methyltransferase FkbM" evidence="1">
    <location>
        <begin position="26"/>
        <end position="104"/>
    </location>
</feature>
<organism evidence="2">
    <name type="scientific">viral metagenome</name>
    <dbReference type="NCBI Taxonomy" id="1070528"/>
    <lineage>
        <taxon>unclassified sequences</taxon>
        <taxon>metagenomes</taxon>
        <taxon>organismal metagenomes</taxon>
    </lineage>
</organism>
<dbReference type="Gene3D" id="3.40.50.150">
    <property type="entry name" value="Vaccinia Virus protein VP39"/>
    <property type="match status" value="1"/>
</dbReference>
<sequence length="133" mass="15486">MEREFVCDDTVSGIIDEISCNYLSHKNIIKKTTTTLEAILDKFNAPSIIDYLSLDVEGHEFDILSTFPFDKYKFRCITVEHNLPTCGPFNRMRIRRILEDNGYTFIKGNDNVQNWTHVNGQPIDDFYVLSDRI</sequence>
<reference evidence="2" key="1">
    <citation type="journal article" date="2020" name="Nature">
        <title>Giant virus diversity and host interactions through global metagenomics.</title>
        <authorList>
            <person name="Schulz F."/>
            <person name="Roux S."/>
            <person name="Paez-Espino D."/>
            <person name="Jungbluth S."/>
            <person name="Walsh D.A."/>
            <person name="Denef V.J."/>
            <person name="McMahon K.D."/>
            <person name="Konstantinidis K.T."/>
            <person name="Eloe-Fadrosh E.A."/>
            <person name="Kyrpides N.C."/>
            <person name="Woyke T."/>
        </authorList>
    </citation>
    <scope>NUCLEOTIDE SEQUENCE</scope>
    <source>
        <strain evidence="2">GVMAG-M-3300023184-62</strain>
    </source>
</reference>
<dbReference type="GO" id="GO:0016197">
    <property type="term" value="P:endosomal transport"/>
    <property type="evidence" value="ECO:0007669"/>
    <property type="project" value="TreeGrafter"/>
</dbReference>
<evidence type="ECO:0000259" key="1">
    <source>
        <dbReference type="Pfam" id="PF05050"/>
    </source>
</evidence>
<dbReference type="GO" id="GO:0005886">
    <property type="term" value="C:plasma membrane"/>
    <property type="evidence" value="ECO:0007669"/>
    <property type="project" value="TreeGrafter"/>
</dbReference>
<protein>
    <recommendedName>
        <fullName evidence="1">Methyltransferase FkbM domain-containing protein</fullName>
    </recommendedName>
</protein>
<dbReference type="GO" id="GO:0005794">
    <property type="term" value="C:Golgi apparatus"/>
    <property type="evidence" value="ECO:0007669"/>
    <property type="project" value="TreeGrafter"/>
</dbReference>
<name>A0A6C0ICK1_9ZZZZ</name>
<dbReference type="PANTHER" id="PTHR34009">
    <property type="entry name" value="PROTEIN STAR"/>
    <property type="match status" value="1"/>
</dbReference>
<dbReference type="GO" id="GO:0031902">
    <property type="term" value="C:late endosome membrane"/>
    <property type="evidence" value="ECO:0007669"/>
    <property type="project" value="TreeGrafter"/>
</dbReference>
<dbReference type="Pfam" id="PF05050">
    <property type="entry name" value="Methyltransf_21"/>
    <property type="match status" value="1"/>
</dbReference>
<accession>A0A6C0ICK1</accession>
<dbReference type="SUPFAM" id="SSF53335">
    <property type="entry name" value="S-adenosyl-L-methionine-dependent methyltransferases"/>
    <property type="match status" value="1"/>
</dbReference>
<dbReference type="InterPro" id="IPR006342">
    <property type="entry name" value="FkbM_mtfrase"/>
</dbReference>
<dbReference type="AlphaFoldDB" id="A0A6C0ICK1"/>
<dbReference type="InterPro" id="IPR029063">
    <property type="entry name" value="SAM-dependent_MTases_sf"/>
</dbReference>
<dbReference type="PANTHER" id="PTHR34009:SF2">
    <property type="entry name" value="PROTEIN STAR"/>
    <property type="match status" value="1"/>
</dbReference>
<dbReference type="InterPro" id="IPR053202">
    <property type="entry name" value="EGF_Rcpt_Signaling_Reg"/>
</dbReference>
<dbReference type="EMBL" id="MN740152">
    <property type="protein sequence ID" value="QHT90136.1"/>
    <property type="molecule type" value="Genomic_DNA"/>
</dbReference>
<evidence type="ECO:0000313" key="2">
    <source>
        <dbReference type="EMBL" id="QHT90136.1"/>
    </source>
</evidence>
<dbReference type="GO" id="GO:0006888">
    <property type="term" value="P:endoplasmic reticulum to Golgi vesicle-mediated transport"/>
    <property type="evidence" value="ECO:0007669"/>
    <property type="project" value="TreeGrafter"/>
</dbReference>